<dbReference type="OrthoDB" id="726732at2759"/>
<comment type="similarity">
    <text evidence="1">Belongs to the glycosyl hydrolase 79 family.</text>
</comment>
<dbReference type="InterPro" id="IPR005199">
    <property type="entry name" value="Glyco_hydro_79"/>
</dbReference>
<comment type="caution">
    <text evidence="2">The sequence shown here is derived from an EMBL/GenBank/DDBJ whole genome shotgun (WGS) entry which is preliminary data.</text>
</comment>
<accession>A0A8S0T101</accession>
<dbReference type="Gramene" id="OE9A016783T1">
    <property type="protein sequence ID" value="OE9A016783C1"/>
    <property type="gene ID" value="OE9A016783"/>
</dbReference>
<protein>
    <submittedName>
        <fullName evidence="2">Heparanase 2</fullName>
    </submittedName>
</protein>
<dbReference type="InterPro" id="IPR017853">
    <property type="entry name" value="GH"/>
</dbReference>
<dbReference type="GO" id="GO:0004566">
    <property type="term" value="F:beta-glucuronidase activity"/>
    <property type="evidence" value="ECO:0007669"/>
    <property type="project" value="TreeGrafter"/>
</dbReference>
<dbReference type="Pfam" id="PF03662">
    <property type="entry name" value="Glyco_hydro_79n"/>
    <property type="match status" value="1"/>
</dbReference>
<dbReference type="PANTHER" id="PTHR14363">
    <property type="entry name" value="HEPARANASE-RELATED"/>
    <property type="match status" value="1"/>
</dbReference>
<organism evidence="2 3">
    <name type="scientific">Olea europaea subsp. europaea</name>
    <dbReference type="NCBI Taxonomy" id="158383"/>
    <lineage>
        <taxon>Eukaryota</taxon>
        <taxon>Viridiplantae</taxon>
        <taxon>Streptophyta</taxon>
        <taxon>Embryophyta</taxon>
        <taxon>Tracheophyta</taxon>
        <taxon>Spermatophyta</taxon>
        <taxon>Magnoliopsida</taxon>
        <taxon>eudicotyledons</taxon>
        <taxon>Gunneridae</taxon>
        <taxon>Pentapetalae</taxon>
        <taxon>asterids</taxon>
        <taxon>lamiids</taxon>
        <taxon>Lamiales</taxon>
        <taxon>Oleaceae</taxon>
        <taxon>Oleeae</taxon>
        <taxon>Olea</taxon>
    </lineage>
</organism>
<sequence length="196" mass="22333">MGSRDQVNVTIKGVTSIARTDDNFICATLDWWPSNKCDYNQCPWGRAGIPYLDLDNKILANAIRAFNPLRIRIGGSLQDQVLYRVGSAVKKCPHFKKRDGGMFGFTRGCLHMDRWDKINKLFNQTGALVTFGVNALFGRRRPISGDSLWSGDWNPQNARDLMEYTVSKGYKIDSYEFGNTHYEARIYGFLVPIICY</sequence>
<dbReference type="PANTHER" id="PTHR14363:SF13">
    <property type="entry name" value="OS07G0598400 PROTEIN"/>
    <property type="match status" value="1"/>
</dbReference>
<dbReference type="Proteomes" id="UP000594638">
    <property type="component" value="Unassembled WGS sequence"/>
</dbReference>
<dbReference type="Gene3D" id="3.20.20.80">
    <property type="entry name" value="Glycosidases"/>
    <property type="match status" value="1"/>
</dbReference>
<dbReference type="GO" id="GO:0009505">
    <property type="term" value="C:plant-type cell wall"/>
    <property type="evidence" value="ECO:0007669"/>
    <property type="project" value="TreeGrafter"/>
</dbReference>
<evidence type="ECO:0000313" key="3">
    <source>
        <dbReference type="Proteomes" id="UP000594638"/>
    </source>
</evidence>
<dbReference type="AlphaFoldDB" id="A0A8S0T101"/>
<reference evidence="2 3" key="1">
    <citation type="submission" date="2019-12" db="EMBL/GenBank/DDBJ databases">
        <authorList>
            <person name="Alioto T."/>
            <person name="Alioto T."/>
            <person name="Gomez Garrido J."/>
        </authorList>
    </citation>
    <scope>NUCLEOTIDE SEQUENCE [LARGE SCALE GENOMIC DNA]</scope>
</reference>
<evidence type="ECO:0000256" key="1">
    <source>
        <dbReference type="ARBA" id="ARBA00009800"/>
    </source>
</evidence>
<gene>
    <name evidence="2" type="ORF">OLEA9_A016783</name>
</gene>
<keyword evidence="3" id="KW-1185">Reference proteome</keyword>
<dbReference type="EMBL" id="CACTIH010005585">
    <property type="protein sequence ID" value="CAA2998229.1"/>
    <property type="molecule type" value="Genomic_DNA"/>
</dbReference>
<dbReference type="GO" id="GO:0016020">
    <property type="term" value="C:membrane"/>
    <property type="evidence" value="ECO:0007669"/>
    <property type="project" value="InterPro"/>
</dbReference>
<proteinExistence type="inferred from homology"/>
<name>A0A8S0T101_OLEEU</name>
<dbReference type="SUPFAM" id="SSF51445">
    <property type="entry name" value="(Trans)glycosidases"/>
    <property type="match status" value="1"/>
</dbReference>
<evidence type="ECO:0000313" key="2">
    <source>
        <dbReference type="EMBL" id="CAA2998229.1"/>
    </source>
</evidence>